<name>A0A1M4MV33_9RHOB</name>
<evidence type="ECO:0000313" key="4">
    <source>
        <dbReference type="EMBL" id="SCM66081.1"/>
    </source>
</evidence>
<dbReference type="PANTHER" id="PTHR46401">
    <property type="entry name" value="GLYCOSYLTRANSFERASE WBBK-RELATED"/>
    <property type="match status" value="1"/>
</dbReference>
<dbReference type="PANTHER" id="PTHR46401:SF2">
    <property type="entry name" value="GLYCOSYLTRANSFERASE WBBK-RELATED"/>
    <property type="match status" value="1"/>
</dbReference>
<dbReference type="Gene3D" id="3.40.50.2000">
    <property type="entry name" value="Glycogen Phosphorylase B"/>
    <property type="match status" value="2"/>
</dbReference>
<dbReference type="AlphaFoldDB" id="A0A1M4MV33"/>
<dbReference type="SUPFAM" id="SSF53756">
    <property type="entry name" value="UDP-Glycosyltransferase/glycogen phosphorylase"/>
    <property type="match status" value="1"/>
</dbReference>
<feature type="domain" description="Glycosyltransferase subfamily 4-like N-terminal" evidence="3">
    <location>
        <begin position="99"/>
        <end position="172"/>
    </location>
</feature>
<reference evidence="5" key="1">
    <citation type="submission" date="2016-09" db="EMBL/GenBank/DDBJ databases">
        <authorList>
            <person name="Wibberg D."/>
        </authorList>
    </citation>
    <scope>NUCLEOTIDE SEQUENCE [LARGE SCALE GENOMIC DNA]</scope>
</reference>
<accession>A0A1M4MV33</accession>
<evidence type="ECO:0000256" key="1">
    <source>
        <dbReference type="ARBA" id="ARBA00022679"/>
    </source>
</evidence>
<dbReference type="InterPro" id="IPR028098">
    <property type="entry name" value="Glyco_trans_4-like_N"/>
</dbReference>
<evidence type="ECO:0000259" key="2">
    <source>
        <dbReference type="Pfam" id="PF00534"/>
    </source>
</evidence>
<dbReference type="Pfam" id="PF13439">
    <property type="entry name" value="Glyco_transf_4"/>
    <property type="match status" value="1"/>
</dbReference>
<evidence type="ECO:0000259" key="3">
    <source>
        <dbReference type="Pfam" id="PF13439"/>
    </source>
</evidence>
<dbReference type="EMBL" id="FMJB01000014">
    <property type="protein sequence ID" value="SCM66081.1"/>
    <property type="molecule type" value="Genomic_DNA"/>
</dbReference>
<feature type="domain" description="Glycosyl transferase family 1" evidence="2">
    <location>
        <begin position="194"/>
        <end position="341"/>
    </location>
</feature>
<dbReference type="Proteomes" id="UP000184085">
    <property type="component" value="Unassembled WGS sequence"/>
</dbReference>
<organism evidence="4 5">
    <name type="scientific">Donghicola eburneus</name>
    <dbReference type="NCBI Taxonomy" id="393278"/>
    <lineage>
        <taxon>Bacteria</taxon>
        <taxon>Pseudomonadati</taxon>
        <taxon>Pseudomonadota</taxon>
        <taxon>Alphaproteobacteria</taxon>
        <taxon>Rhodobacterales</taxon>
        <taxon>Roseobacteraceae</taxon>
        <taxon>Donghicola</taxon>
    </lineage>
</organism>
<dbReference type="GO" id="GO:0016757">
    <property type="term" value="F:glycosyltransferase activity"/>
    <property type="evidence" value="ECO:0007669"/>
    <property type="project" value="InterPro"/>
</dbReference>
<keyword evidence="1" id="KW-0808">Transferase</keyword>
<protein>
    <submittedName>
        <fullName evidence="4">Uncharacterized protein</fullName>
    </submittedName>
</protein>
<keyword evidence="5" id="KW-1185">Reference proteome</keyword>
<dbReference type="Pfam" id="PF00534">
    <property type="entry name" value="Glycos_transf_1"/>
    <property type="match status" value="1"/>
</dbReference>
<gene>
    <name evidence="4" type="ORF">KARMA_0253</name>
</gene>
<dbReference type="CDD" id="cd03809">
    <property type="entry name" value="GT4_MtfB-like"/>
    <property type="match status" value="1"/>
</dbReference>
<proteinExistence type="predicted"/>
<dbReference type="GO" id="GO:0009103">
    <property type="term" value="P:lipopolysaccharide biosynthetic process"/>
    <property type="evidence" value="ECO:0007669"/>
    <property type="project" value="TreeGrafter"/>
</dbReference>
<evidence type="ECO:0000313" key="5">
    <source>
        <dbReference type="Proteomes" id="UP000184085"/>
    </source>
</evidence>
<sequence length="364" mass="39670">MNSYVLNARFLMRPLTGVDRVATELISASLDAGIPSRFKDILAVRPKGTVVAASERPKDLLSITSTSASKLTGHPWEQLALAKESPESWLISLCNMGPVLRKKQVVMMHDAQAFRQPETYSRAFRSFYHFVQPRLGHRAQTILTVSEHSKRELEHFGVVPKDKAIVIPNGADHILRLAADARILDRHSLSAGGYFLAIGSLAPHKNLKMLIDASNARSDKQRPLVIAGGGNAAVFGANGLRESEHIKMLGRVTDEELRALYENAFALVFPSKTEGFGLPPAEAMTLGCPVIASTGGAIPEVTEGAAISVSPSDQGAWTKAMENLEQCTTLSDELKEQGRERAKMFTWARASDKFLSVLDDLPSD</sequence>
<dbReference type="InterPro" id="IPR001296">
    <property type="entry name" value="Glyco_trans_1"/>
</dbReference>
<dbReference type="RefSeq" id="WP_072702764.1">
    <property type="nucleotide sequence ID" value="NZ_FMJB01000014.1"/>
</dbReference>